<organism evidence="2 3">
    <name type="scientific">Parapedobacter indicus</name>
    <dbReference type="NCBI Taxonomy" id="1477437"/>
    <lineage>
        <taxon>Bacteria</taxon>
        <taxon>Pseudomonadati</taxon>
        <taxon>Bacteroidota</taxon>
        <taxon>Sphingobacteriia</taxon>
        <taxon>Sphingobacteriales</taxon>
        <taxon>Sphingobacteriaceae</taxon>
        <taxon>Parapedobacter</taxon>
    </lineage>
</organism>
<accession>A0A1I3FZL8</accession>
<dbReference type="InterPro" id="IPR036514">
    <property type="entry name" value="SGNH_hydro_sf"/>
</dbReference>
<protein>
    <submittedName>
        <fullName evidence="2">Lysophospholipase L1</fullName>
    </submittedName>
</protein>
<dbReference type="STRING" id="1477437.SAMN05444682_102572"/>
<dbReference type="PANTHER" id="PTHR34407:SF1">
    <property type="entry name" value="SGNH HYDROLASE-TYPE ESTERASE DOMAIN-CONTAINING PROTEIN"/>
    <property type="match status" value="1"/>
</dbReference>
<gene>
    <name evidence="2" type="ORF">SAMN05444682_102572</name>
</gene>
<evidence type="ECO:0000313" key="2">
    <source>
        <dbReference type="EMBL" id="SFI16670.1"/>
    </source>
</evidence>
<dbReference type="EMBL" id="FOQO01000002">
    <property type="protein sequence ID" value="SFI16670.1"/>
    <property type="molecule type" value="Genomic_DNA"/>
</dbReference>
<dbReference type="Proteomes" id="UP000198670">
    <property type="component" value="Unassembled WGS sequence"/>
</dbReference>
<dbReference type="Gene3D" id="2.60.120.260">
    <property type="entry name" value="Galactose-binding domain-like"/>
    <property type="match status" value="1"/>
</dbReference>
<dbReference type="Pfam" id="PF13472">
    <property type="entry name" value="Lipase_GDSL_2"/>
    <property type="match status" value="1"/>
</dbReference>
<dbReference type="SUPFAM" id="SSF52266">
    <property type="entry name" value="SGNH hydrolase"/>
    <property type="match status" value="1"/>
</dbReference>
<dbReference type="InterPro" id="IPR013830">
    <property type="entry name" value="SGNH_hydro"/>
</dbReference>
<dbReference type="Gene3D" id="3.40.50.1110">
    <property type="entry name" value="SGNH hydrolase"/>
    <property type="match status" value="1"/>
</dbReference>
<dbReference type="AlphaFoldDB" id="A0A1I3FZL8"/>
<evidence type="ECO:0000313" key="3">
    <source>
        <dbReference type="Proteomes" id="UP000198670"/>
    </source>
</evidence>
<proteinExistence type="predicted"/>
<sequence>MSTQIVVAQAVENVLDHPKLRDGLPHFFSRLEAGDSVTIAFLGGSITAAAEGWRDQTITWLQHRFAAATIKQVNAGVGGTGSDLGVFRLKKDVLVHAPDLVYVEFAVNDNGKSQEIVRRAMEGVVRQVRAANPSADICFVYTLTADMAPVLGEGRLTNTIENMERIADHYGLPSVFMGREVIRKFRNNTLVFRGELDEYPGKMVFSKDGVHPYPATGHRLYTNELTHTMLALQPVGKPTVRELPMALDPSNWEDATLVTPDELIQQGHWEQIADSDTILPAYLKKAFPQLLRGAADDQPTASITFEGRAVGLYDIVGPGTGQLAIYIDGQLVEKRTRFDRYATYYRPQYFLLPEIPAGKHTVRFRVLHESIDKVGILGDKALAEGERQAYERADVYIGYVMLLGGLTQ</sequence>
<name>A0A1I3FZL8_9SPHI</name>
<keyword evidence="3" id="KW-1185">Reference proteome</keyword>
<feature type="domain" description="SGNH hydrolase-type esterase" evidence="1">
    <location>
        <begin position="41"/>
        <end position="177"/>
    </location>
</feature>
<dbReference type="RefSeq" id="WP_177195061.1">
    <property type="nucleotide sequence ID" value="NZ_FOQO01000002.1"/>
</dbReference>
<evidence type="ECO:0000259" key="1">
    <source>
        <dbReference type="Pfam" id="PF13472"/>
    </source>
</evidence>
<dbReference type="PANTHER" id="PTHR34407">
    <property type="entry name" value="EXPRESSED PROTEIN"/>
    <property type="match status" value="1"/>
</dbReference>
<reference evidence="2 3" key="1">
    <citation type="submission" date="2016-10" db="EMBL/GenBank/DDBJ databases">
        <authorList>
            <person name="de Groot N.N."/>
        </authorList>
    </citation>
    <scope>NUCLEOTIDE SEQUENCE [LARGE SCALE GENOMIC DNA]</scope>
    <source>
        <strain evidence="2 3">RK1</strain>
    </source>
</reference>
<dbReference type="CDD" id="cd00229">
    <property type="entry name" value="SGNH_hydrolase"/>
    <property type="match status" value="1"/>
</dbReference>
<dbReference type="GO" id="GO:0016788">
    <property type="term" value="F:hydrolase activity, acting on ester bonds"/>
    <property type="evidence" value="ECO:0007669"/>
    <property type="project" value="UniProtKB-ARBA"/>
</dbReference>